<dbReference type="AlphaFoldDB" id="E6QHP1"/>
<dbReference type="InterPro" id="IPR011042">
    <property type="entry name" value="6-blade_b-propeller_TolB-like"/>
</dbReference>
<dbReference type="EMBL" id="CABQ01000016">
    <property type="protein sequence ID" value="CBI06755.1"/>
    <property type="molecule type" value="Genomic_DNA"/>
</dbReference>
<dbReference type="GO" id="GO:0006508">
    <property type="term" value="P:proteolysis"/>
    <property type="evidence" value="ECO:0007669"/>
    <property type="project" value="InterPro"/>
</dbReference>
<evidence type="ECO:0000259" key="3">
    <source>
        <dbReference type="Pfam" id="PF00326"/>
    </source>
</evidence>
<reference evidence="4" key="1">
    <citation type="submission" date="2009-10" db="EMBL/GenBank/DDBJ databases">
        <title>Diversity of trophic interactions inside an arsenic-rich microbial ecosystem.</title>
        <authorList>
            <person name="Bertin P.N."/>
            <person name="Heinrich-Salmeron A."/>
            <person name="Pelletier E."/>
            <person name="Goulhen-Chollet F."/>
            <person name="Arsene-Ploetze F."/>
            <person name="Gallien S."/>
            <person name="Calteau A."/>
            <person name="Vallenet D."/>
            <person name="Casiot C."/>
            <person name="Chane-Woon-Ming B."/>
            <person name="Giloteaux L."/>
            <person name="Barakat M."/>
            <person name="Bonnefoy V."/>
            <person name="Bruneel O."/>
            <person name="Chandler M."/>
            <person name="Cleiss J."/>
            <person name="Duran R."/>
            <person name="Elbaz-Poulichet F."/>
            <person name="Fonknechten N."/>
            <person name="Lauga B."/>
            <person name="Mornico D."/>
            <person name="Ortet P."/>
            <person name="Schaeffer C."/>
            <person name="Siguier P."/>
            <person name="Alexander Thil Smith A."/>
            <person name="Van Dorsselaer A."/>
            <person name="Weissenbach J."/>
            <person name="Medigue C."/>
            <person name="Le Paslier D."/>
        </authorList>
    </citation>
    <scope>NUCLEOTIDE SEQUENCE</scope>
</reference>
<dbReference type="SUPFAM" id="SSF53474">
    <property type="entry name" value="alpha/beta-Hydrolases"/>
    <property type="match status" value="1"/>
</dbReference>
<evidence type="ECO:0000256" key="1">
    <source>
        <dbReference type="ARBA" id="ARBA00022801"/>
    </source>
</evidence>
<evidence type="ECO:0000313" key="4">
    <source>
        <dbReference type="EMBL" id="CBI06755.1"/>
    </source>
</evidence>
<dbReference type="InterPro" id="IPR001375">
    <property type="entry name" value="Peptidase_S9_cat"/>
</dbReference>
<keyword evidence="2" id="KW-0645">Protease</keyword>
<feature type="domain" description="Peptidase S9 prolyl oligopeptidase catalytic" evidence="3">
    <location>
        <begin position="536"/>
        <end position="738"/>
    </location>
</feature>
<dbReference type="Pfam" id="PF00326">
    <property type="entry name" value="Peptidase_S9"/>
    <property type="match status" value="1"/>
</dbReference>
<dbReference type="PANTHER" id="PTHR42776:SF27">
    <property type="entry name" value="DIPEPTIDYL PEPTIDASE FAMILY MEMBER 6"/>
    <property type="match status" value="1"/>
</dbReference>
<gene>
    <name evidence="4" type="ORF">CARN6_0023</name>
</gene>
<keyword evidence="1" id="KW-0378">Hydrolase</keyword>
<protein>
    <submittedName>
        <fullName evidence="4">Peptidase S9, prolyl oligopeptidase</fullName>
    </submittedName>
</protein>
<sequence>MICPGFRSKAGCAPRISVTALAVLAVVASTWFAGAASRAQTVPPTAVQADTQSAARAQVEAILKASQQTHGFGSTAISPDGRLLAYAQQTAVGSQVLVAAMSDPAKTIIVTARKEGGEHCVEGRVAWAPDSKHLAFLSDCAPEAHGQSDAYVATVNGDVAGGKARAEVKQASAAKGEVGYPNYSPDGRSIAFLYVEGATRAAGALAAMKPWSGVIGEDGIEVQRVARVDAMVHKPMTPQFVTPADLHVYEFDWAPNSSELAYVAAAPPGENNWWVAKLYTQALDGAPKVVFAPTETTGALHDLQIAVPRWSPDGKAIAFIGGLMSDQGSTGGDVWMIPATGATAEHDAVDLTPSRPTSPAWMTWADDTHLYVSELYGGNSQLVKLTIEGGFNGASVSTGFSSPVYSIAGSVGDGRLRLSVSATRDHSTFVFTASSFAHPPEVYAARTAMTMAAGFAGLTQLTHGNDAAASANGELWGKATSLHWTDEGFHVQGWLHFPKGYDPAHPDMTKKYALIVLVHGGPAAAAMSRWGAGGSLNAASFSALGYFVLEPNPRGSYGQGEAFAAANRKDFGYGDLRDILAGVDTVLARYPVDRNRVGLTGWSYGGFMTMFAVTQTNRFKAAVAGAGIANWQSYYGENSIDQWMTPYFGASVYKDPAVYAKSSAITFIDKVKTPVLVVVGDRDGECPAPQSFEFWHALRDEHVPTQLVVYPNEGHSFANPAHRTDVLVRTAAWFEKYMPAQP</sequence>
<name>E6QHP1_9ZZZZ</name>
<organism evidence="4">
    <name type="scientific">mine drainage metagenome</name>
    <dbReference type="NCBI Taxonomy" id="410659"/>
    <lineage>
        <taxon>unclassified sequences</taxon>
        <taxon>metagenomes</taxon>
        <taxon>ecological metagenomes</taxon>
    </lineage>
</organism>
<dbReference type="SUPFAM" id="SSF82171">
    <property type="entry name" value="DPP6 N-terminal domain-like"/>
    <property type="match status" value="1"/>
</dbReference>
<dbReference type="Gene3D" id="2.120.10.30">
    <property type="entry name" value="TolB, C-terminal domain"/>
    <property type="match status" value="2"/>
</dbReference>
<dbReference type="PANTHER" id="PTHR42776">
    <property type="entry name" value="SERINE PEPTIDASE S9 FAMILY MEMBER"/>
    <property type="match status" value="1"/>
</dbReference>
<proteinExistence type="predicted"/>
<dbReference type="Gene3D" id="3.40.50.1820">
    <property type="entry name" value="alpha/beta hydrolase"/>
    <property type="match status" value="1"/>
</dbReference>
<dbReference type="InterPro" id="IPR011659">
    <property type="entry name" value="WD40"/>
</dbReference>
<keyword evidence="2" id="KW-0720">Serine protease</keyword>
<dbReference type="InterPro" id="IPR029058">
    <property type="entry name" value="AB_hydrolase_fold"/>
</dbReference>
<accession>E6QHP1</accession>
<dbReference type="GO" id="GO:0004252">
    <property type="term" value="F:serine-type endopeptidase activity"/>
    <property type="evidence" value="ECO:0007669"/>
    <property type="project" value="TreeGrafter"/>
</dbReference>
<evidence type="ECO:0000256" key="2">
    <source>
        <dbReference type="ARBA" id="ARBA00022825"/>
    </source>
</evidence>
<comment type="caution">
    <text evidence="4">The sequence shown here is derived from an EMBL/GenBank/DDBJ whole genome shotgun (WGS) entry which is preliminary data.</text>
</comment>
<dbReference type="Pfam" id="PF07676">
    <property type="entry name" value="PD40"/>
    <property type="match status" value="2"/>
</dbReference>